<reference evidence="10" key="1">
    <citation type="journal article" date="2016" name="Nature">
        <title>The genome of the seagrass Zostera marina reveals angiosperm adaptation to the sea.</title>
        <authorList>
            <person name="Olsen J.L."/>
            <person name="Rouze P."/>
            <person name="Verhelst B."/>
            <person name="Lin Y.-C."/>
            <person name="Bayer T."/>
            <person name="Collen J."/>
            <person name="Dattolo E."/>
            <person name="De Paoli E."/>
            <person name="Dittami S."/>
            <person name="Maumus F."/>
            <person name="Michel G."/>
            <person name="Kersting A."/>
            <person name="Lauritano C."/>
            <person name="Lohaus R."/>
            <person name="Toepel M."/>
            <person name="Tonon T."/>
            <person name="Vanneste K."/>
            <person name="Amirebrahimi M."/>
            <person name="Brakel J."/>
            <person name="Bostroem C."/>
            <person name="Chovatia M."/>
            <person name="Grimwood J."/>
            <person name="Jenkins J.W."/>
            <person name="Jueterbock A."/>
            <person name="Mraz A."/>
            <person name="Stam W.T."/>
            <person name="Tice H."/>
            <person name="Bornberg-Bauer E."/>
            <person name="Green P.J."/>
            <person name="Pearson G.A."/>
            <person name="Procaccini G."/>
            <person name="Duarte C.M."/>
            <person name="Schmutz J."/>
            <person name="Reusch T.B.H."/>
            <person name="Van de Peer Y."/>
        </authorList>
    </citation>
    <scope>NUCLEOTIDE SEQUENCE [LARGE SCALE GENOMIC DNA]</scope>
    <source>
        <strain evidence="10">cv. Finnish</strain>
    </source>
</reference>
<name>A0A0K9P330_ZOSMR</name>
<dbReference type="PROSITE" id="PS51352">
    <property type="entry name" value="THIOREDOXIN_2"/>
    <property type="match status" value="1"/>
</dbReference>
<evidence type="ECO:0000256" key="5">
    <source>
        <dbReference type="ARBA" id="ARBA00025719"/>
    </source>
</evidence>
<dbReference type="Proteomes" id="UP000036987">
    <property type="component" value="Unassembled WGS sequence"/>
</dbReference>
<dbReference type="GO" id="GO:0004601">
    <property type="term" value="F:peroxidase activity"/>
    <property type="evidence" value="ECO:0000318"/>
    <property type="project" value="GO_Central"/>
</dbReference>
<dbReference type="SUPFAM" id="SSF52833">
    <property type="entry name" value="Thioredoxin-like"/>
    <property type="match status" value="1"/>
</dbReference>
<dbReference type="OrthoDB" id="2996783at2759"/>
<dbReference type="Pfam" id="PF00578">
    <property type="entry name" value="AhpC-TSA"/>
    <property type="match status" value="1"/>
</dbReference>
<dbReference type="PANTHER" id="PTHR43503">
    <property type="entry name" value="MCG48959-RELATED"/>
    <property type="match status" value="1"/>
</dbReference>
<dbReference type="AlphaFoldDB" id="A0A0K9P330"/>
<dbReference type="InterPro" id="IPR024706">
    <property type="entry name" value="Peroxiredoxin_AhpC-typ"/>
</dbReference>
<dbReference type="Gene3D" id="3.40.30.10">
    <property type="entry name" value="Glutaredoxin"/>
    <property type="match status" value="1"/>
</dbReference>
<proteinExistence type="inferred from homology"/>
<keyword evidence="1 6" id="KW-0575">Peroxidase</keyword>
<evidence type="ECO:0000256" key="6">
    <source>
        <dbReference type="PIRNR" id="PIRNR000239"/>
    </source>
</evidence>
<keyword evidence="10" id="KW-1185">Reference proteome</keyword>
<accession>A0A0K9P330</accession>
<evidence type="ECO:0000256" key="7">
    <source>
        <dbReference type="PIRSR" id="PIRSR000239-1"/>
    </source>
</evidence>
<dbReference type="FunFam" id="3.40.30.10:FF:000011">
    <property type="entry name" value="Peroxiredoxin PRX1"/>
    <property type="match status" value="1"/>
</dbReference>
<feature type="active site" description="Cysteine sulfenic acid (-SOH) intermediate; for peroxidase activity" evidence="7">
    <location>
        <position position="46"/>
    </location>
</feature>
<dbReference type="STRING" id="29655.A0A0K9P330"/>
<dbReference type="PIRSF" id="PIRSF000239">
    <property type="entry name" value="AHPC"/>
    <property type="match status" value="1"/>
</dbReference>
<comment type="caution">
    <text evidence="9">The sequence shown here is derived from an EMBL/GenBank/DDBJ whole genome shotgun (WGS) entry which is preliminary data.</text>
</comment>
<dbReference type="EMBL" id="LFYR01001330">
    <property type="protein sequence ID" value="KMZ62610.1"/>
    <property type="molecule type" value="Genomic_DNA"/>
</dbReference>
<evidence type="ECO:0000259" key="8">
    <source>
        <dbReference type="PROSITE" id="PS51352"/>
    </source>
</evidence>
<dbReference type="InterPro" id="IPR013766">
    <property type="entry name" value="Thioredoxin_domain"/>
</dbReference>
<comment type="similarity">
    <text evidence="5">Belongs to the peroxiredoxin family. Prx6 subfamily.</text>
</comment>
<keyword evidence="3 6" id="KW-0560">Oxidoreductase</keyword>
<dbReference type="OMA" id="RLTMLYP"/>
<evidence type="ECO:0000256" key="1">
    <source>
        <dbReference type="ARBA" id="ARBA00022559"/>
    </source>
</evidence>
<dbReference type="GO" id="GO:0045454">
    <property type="term" value="P:cell redox homeostasis"/>
    <property type="evidence" value="ECO:0000318"/>
    <property type="project" value="GO_Central"/>
</dbReference>
<dbReference type="GO" id="GO:0005829">
    <property type="term" value="C:cytosol"/>
    <property type="evidence" value="ECO:0000318"/>
    <property type="project" value="GO_Central"/>
</dbReference>
<evidence type="ECO:0000256" key="2">
    <source>
        <dbReference type="ARBA" id="ARBA00022862"/>
    </source>
</evidence>
<sequence length="175" mass="19542">MPGLTIGDTIPYLTVDSTHGKLNLHDFVGNSWVVMFSHPGDFTPVCTTELGKMAAYESEFAKRGVKLLGFSCEDVKSHLEWIKDIEHFTPGSKVGYPIVADPDRTVIRDMNMVDPFQKDAEGFEIPNRALHVIGPDKKIKMSIVYPATTGRDMDEVLRVVDSLQFTAKRRSGSRI</sequence>
<organism evidence="9 10">
    <name type="scientific">Zostera marina</name>
    <name type="common">Eelgrass</name>
    <dbReference type="NCBI Taxonomy" id="29655"/>
    <lineage>
        <taxon>Eukaryota</taxon>
        <taxon>Viridiplantae</taxon>
        <taxon>Streptophyta</taxon>
        <taxon>Embryophyta</taxon>
        <taxon>Tracheophyta</taxon>
        <taxon>Spermatophyta</taxon>
        <taxon>Magnoliopsida</taxon>
        <taxon>Liliopsida</taxon>
        <taxon>Zosteraceae</taxon>
        <taxon>Zostera</taxon>
    </lineage>
</organism>
<comment type="function">
    <text evidence="6">Thiol-specific peroxidase that catalyzes the reduction of hydrogen peroxide and organic hydroperoxides to water and alcohols, respectively.</text>
</comment>
<gene>
    <name evidence="9" type="ORF">ZOSMA_44G00090</name>
</gene>
<evidence type="ECO:0000256" key="3">
    <source>
        <dbReference type="ARBA" id="ARBA00023002"/>
    </source>
</evidence>
<feature type="domain" description="Thioredoxin" evidence="8">
    <location>
        <begin position="4"/>
        <end position="165"/>
    </location>
</feature>
<dbReference type="GO" id="GO:0140824">
    <property type="term" value="F:thioredoxin-dependent peroxiredoxin activity"/>
    <property type="evidence" value="ECO:0007669"/>
    <property type="project" value="UniProtKB-EC"/>
</dbReference>
<evidence type="ECO:0000313" key="9">
    <source>
        <dbReference type="EMBL" id="KMZ62610.1"/>
    </source>
</evidence>
<dbReference type="InterPro" id="IPR000866">
    <property type="entry name" value="AhpC/TSA"/>
</dbReference>
<evidence type="ECO:0000256" key="4">
    <source>
        <dbReference type="ARBA" id="ARBA00023284"/>
    </source>
</evidence>
<keyword evidence="4 6" id="KW-0676">Redox-active center</keyword>
<dbReference type="EC" id="1.11.1.24" evidence="6"/>
<protein>
    <recommendedName>
        <fullName evidence="6">Peroxiredoxin</fullName>
        <ecNumber evidence="6">1.11.1.24</ecNumber>
    </recommendedName>
</protein>
<comment type="catalytic activity">
    <reaction evidence="6">
        <text>a hydroperoxide + [thioredoxin]-dithiol = an alcohol + [thioredoxin]-disulfide + H2O</text>
        <dbReference type="Rhea" id="RHEA:62620"/>
        <dbReference type="Rhea" id="RHEA-COMP:10698"/>
        <dbReference type="Rhea" id="RHEA-COMP:10700"/>
        <dbReference type="ChEBI" id="CHEBI:15377"/>
        <dbReference type="ChEBI" id="CHEBI:29950"/>
        <dbReference type="ChEBI" id="CHEBI:30879"/>
        <dbReference type="ChEBI" id="CHEBI:35924"/>
        <dbReference type="ChEBI" id="CHEBI:50058"/>
        <dbReference type="EC" id="1.11.1.24"/>
    </reaction>
</comment>
<dbReference type="PANTHER" id="PTHR43503:SF4">
    <property type="entry name" value="PEROXIREDOXIN-6"/>
    <property type="match status" value="1"/>
</dbReference>
<dbReference type="InterPro" id="IPR036249">
    <property type="entry name" value="Thioredoxin-like_sf"/>
</dbReference>
<evidence type="ECO:0000313" key="10">
    <source>
        <dbReference type="Proteomes" id="UP000036987"/>
    </source>
</evidence>
<keyword evidence="2 6" id="KW-0049">Antioxidant</keyword>